<dbReference type="PANTHER" id="PTHR43602:SF1">
    <property type="entry name" value="ENOYL-COA HYDRATASE DOMAIN-CONTAINING PROTEIN 3, MITOCHONDRIAL"/>
    <property type="match status" value="1"/>
</dbReference>
<dbReference type="GO" id="GO:0006631">
    <property type="term" value="P:fatty acid metabolic process"/>
    <property type="evidence" value="ECO:0007669"/>
    <property type="project" value="UniProtKB-KW"/>
</dbReference>
<dbReference type="InterPro" id="IPR029045">
    <property type="entry name" value="ClpP/crotonase-like_dom_sf"/>
</dbReference>
<evidence type="ECO:0000256" key="6">
    <source>
        <dbReference type="ARBA" id="ARBA00037410"/>
    </source>
</evidence>
<evidence type="ECO:0000256" key="1">
    <source>
        <dbReference type="ARBA" id="ARBA00004173"/>
    </source>
</evidence>
<evidence type="ECO:0000313" key="9">
    <source>
        <dbReference type="RefSeq" id="XP_022091154.1"/>
    </source>
</evidence>
<comment type="function">
    <text evidence="6">May play a role in fatty acid biosynthesis and insulin sensitivity.</text>
</comment>
<dbReference type="InterPro" id="IPR052377">
    <property type="entry name" value="Mitochondrial_ECH-domain"/>
</dbReference>
<keyword evidence="2" id="KW-0276">Fatty acid metabolism</keyword>
<keyword evidence="5" id="KW-0496">Mitochondrion</keyword>
<evidence type="ECO:0000256" key="3">
    <source>
        <dbReference type="ARBA" id="ARBA00022946"/>
    </source>
</evidence>
<dbReference type="GeneID" id="110979558"/>
<comment type="subcellular location">
    <subcellularLocation>
        <location evidence="1">Mitochondrion</location>
    </subcellularLocation>
</comment>
<evidence type="ECO:0000313" key="8">
    <source>
        <dbReference type="Proteomes" id="UP000694845"/>
    </source>
</evidence>
<evidence type="ECO:0000256" key="5">
    <source>
        <dbReference type="ARBA" id="ARBA00023128"/>
    </source>
</evidence>
<dbReference type="Proteomes" id="UP000694845">
    <property type="component" value="Unplaced"/>
</dbReference>
<dbReference type="KEGG" id="aplc:110979558"/>
<dbReference type="Gene3D" id="3.90.226.10">
    <property type="entry name" value="2-enoyl-CoA Hydratase, Chain A, domain 1"/>
    <property type="match status" value="1"/>
</dbReference>
<dbReference type="RefSeq" id="XP_022091154.1">
    <property type="nucleotide sequence ID" value="XM_022235462.1"/>
</dbReference>
<dbReference type="NCBIfam" id="NF006008">
    <property type="entry name" value="PRK08139.1"/>
    <property type="match status" value="1"/>
</dbReference>
<gene>
    <name evidence="9" type="primary">LOC110979558</name>
</gene>
<evidence type="ECO:0000256" key="7">
    <source>
        <dbReference type="ARBA" id="ARBA00040545"/>
    </source>
</evidence>
<dbReference type="Pfam" id="PF00378">
    <property type="entry name" value="ECH_1"/>
    <property type="match status" value="1"/>
</dbReference>
<dbReference type="GO" id="GO:0005739">
    <property type="term" value="C:mitochondrion"/>
    <property type="evidence" value="ECO:0007669"/>
    <property type="project" value="UniProtKB-SubCell"/>
</dbReference>
<organism evidence="8 9">
    <name type="scientific">Acanthaster planci</name>
    <name type="common">Crown-of-thorns starfish</name>
    <dbReference type="NCBI Taxonomy" id="133434"/>
    <lineage>
        <taxon>Eukaryota</taxon>
        <taxon>Metazoa</taxon>
        <taxon>Echinodermata</taxon>
        <taxon>Eleutherozoa</taxon>
        <taxon>Asterozoa</taxon>
        <taxon>Asteroidea</taxon>
        <taxon>Valvatacea</taxon>
        <taxon>Valvatida</taxon>
        <taxon>Acanthasteridae</taxon>
        <taxon>Acanthaster</taxon>
    </lineage>
</organism>
<dbReference type="InterPro" id="IPR001753">
    <property type="entry name" value="Enoyl-CoA_hydra/iso"/>
</dbReference>
<keyword evidence="8" id="KW-1185">Reference proteome</keyword>
<evidence type="ECO:0000256" key="4">
    <source>
        <dbReference type="ARBA" id="ARBA00023098"/>
    </source>
</evidence>
<dbReference type="OMA" id="SCDMVVC"/>
<reference evidence="9" key="1">
    <citation type="submission" date="2025-08" db="UniProtKB">
        <authorList>
            <consortium name="RefSeq"/>
        </authorList>
    </citation>
    <scope>IDENTIFICATION</scope>
</reference>
<sequence>MAPPMTVLRIVRPAGFRCLASSLNQHWAVGHSPHNRQLSTGISEAKDEPLTLRSQTKDGVRTILLNDPDRRNALSLDMLLSLKEDLMHKADGDELRAIVIAARGPVFSSGHNLKELTTEHGRAFQSRVMWTCSQVMMLLQDLPVPIIAQVQGLATAAGCQLVASCDIAIASENARFATPGVNIGLFCSTPGVALGRAVPRKLAMEMLFTGEPISADVALQNGLVSKVVPHDSLEEETNKLTQKICMASRSVIALGKVCFNRQMKKTRAEAYEQASDVMVQNLGLVDGQEGIQAFIQKRKPAWTHSFDKVQEE</sequence>
<evidence type="ECO:0000256" key="2">
    <source>
        <dbReference type="ARBA" id="ARBA00022832"/>
    </source>
</evidence>
<dbReference type="CTD" id="79746"/>
<protein>
    <recommendedName>
        <fullName evidence="7">Enoyl-CoA hydratase domain-containing protein 3, mitochondrial</fullName>
    </recommendedName>
</protein>
<accession>A0A8B7YD21</accession>
<dbReference type="GO" id="GO:0016836">
    <property type="term" value="F:hydro-lyase activity"/>
    <property type="evidence" value="ECO:0007669"/>
    <property type="project" value="TreeGrafter"/>
</dbReference>
<dbReference type="PANTHER" id="PTHR43602">
    <property type="match status" value="1"/>
</dbReference>
<dbReference type="Gene3D" id="1.10.12.10">
    <property type="entry name" value="Lyase 2-enoyl-coa Hydratase, Chain A, domain 2"/>
    <property type="match status" value="1"/>
</dbReference>
<name>A0A8B7YD21_ACAPL</name>
<dbReference type="AlphaFoldDB" id="A0A8B7YD21"/>
<proteinExistence type="predicted"/>
<dbReference type="SUPFAM" id="SSF52096">
    <property type="entry name" value="ClpP/crotonase"/>
    <property type="match status" value="1"/>
</dbReference>
<dbReference type="InterPro" id="IPR014748">
    <property type="entry name" value="Enoyl-CoA_hydra_C"/>
</dbReference>
<keyword evidence="3" id="KW-0809">Transit peptide</keyword>
<dbReference type="CDD" id="cd06558">
    <property type="entry name" value="crotonase-like"/>
    <property type="match status" value="1"/>
</dbReference>
<keyword evidence="4" id="KW-0443">Lipid metabolism</keyword>
<dbReference type="OrthoDB" id="2139957at2759"/>